<dbReference type="OrthoDB" id="3748111at2"/>
<evidence type="ECO:0000313" key="5">
    <source>
        <dbReference type="Proteomes" id="UP000326464"/>
    </source>
</evidence>
<name>A0A7X1NQP5_9MICC</name>
<evidence type="ECO:0000256" key="1">
    <source>
        <dbReference type="SAM" id="MobiDB-lite"/>
    </source>
</evidence>
<dbReference type="EMBL" id="VJXX01000003">
    <property type="protein sequence ID" value="MPY11205.1"/>
    <property type="molecule type" value="Genomic_DNA"/>
</dbReference>
<proteinExistence type="predicted"/>
<evidence type="ECO:0000259" key="3">
    <source>
        <dbReference type="Pfam" id="PF19843"/>
    </source>
</evidence>
<dbReference type="PROSITE" id="PS51257">
    <property type="entry name" value="PROKAR_LIPOPROTEIN"/>
    <property type="match status" value="1"/>
</dbReference>
<evidence type="ECO:0000256" key="2">
    <source>
        <dbReference type="SAM" id="SignalP"/>
    </source>
</evidence>
<dbReference type="Pfam" id="PF19843">
    <property type="entry name" value="DUF6318"/>
    <property type="match status" value="1"/>
</dbReference>
<feature type="compositionally biased region" description="Low complexity" evidence="1">
    <location>
        <begin position="41"/>
        <end position="90"/>
    </location>
</feature>
<comment type="caution">
    <text evidence="4">The sequence shown here is derived from an EMBL/GenBank/DDBJ whole genome shotgun (WGS) entry which is preliminary data.</text>
</comment>
<feature type="signal peptide" evidence="2">
    <location>
        <begin position="1"/>
        <end position="25"/>
    </location>
</feature>
<organism evidence="4 5">
    <name type="scientific">Arthrobacter bussei</name>
    <dbReference type="NCBI Taxonomy" id="2594179"/>
    <lineage>
        <taxon>Bacteria</taxon>
        <taxon>Bacillati</taxon>
        <taxon>Actinomycetota</taxon>
        <taxon>Actinomycetes</taxon>
        <taxon>Micrococcales</taxon>
        <taxon>Micrococcaceae</taxon>
        <taxon>Arthrobacter</taxon>
    </lineage>
</organism>
<keyword evidence="2" id="KW-0732">Signal</keyword>
<dbReference type="AlphaFoldDB" id="A0A7X1NQP5"/>
<feature type="domain" description="DUF6318" evidence="3">
    <location>
        <begin position="77"/>
        <end position="222"/>
    </location>
</feature>
<sequence>MSITFSRARSSVLALALGVALSLTACDGPAGTGDEPREAGATTATATATASPDPSTAPATAPPDASAQPTAARAEPRPASSAAPAANLPIPAVPAEADEESREGLEAFTSHWLSLLSYSYEANDLEPLRAVSDPACTFCADAETAMAQIYQLGWALGGATTLADFSTDFAPDAAGTYTAEITTTQAEIFYFSGEGWLGSSEASPNSPHTVTARYVDGAWQLIGYTAPPVTESPEG</sequence>
<keyword evidence="5" id="KW-1185">Reference proteome</keyword>
<reference evidence="5" key="1">
    <citation type="submission" date="2019-07" db="EMBL/GenBank/DDBJ databases">
        <title>Arthrobacter KR32 sp. nov., isolated from mountain cheese made of cows milk.</title>
        <authorList>
            <person name="Flegler A."/>
        </authorList>
    </citation>
    <scope>NUCLEOTIDE SEQUENCE [LARGE SCALE GENOMIC DNA]</scope>
    <source>
        <strain evidence="5">KR32</strain>
    </source>
</reference>
<feature type="region of interest" description="Disordered" evidence="1">
    <location>
        <begin position="29"/>
        <end position="90"/>
    </location>
</feature>
<dbReference type="RefSeq" id="WP_152815351.1">
    <property type="nucleotide sequence ID" value="NZ_VJXX01000003.1"/>
</dbReference>
<accession>A0A7X1NQP5</accession>
<protein>
    <recommendedName>
        <fullName evidence="3">DUF6318 domain-containing protein</fullName>
    </recommendedName>
</protein>
<dbReference type="Proteomes" id="UP000326464">
    <property type="component" value="Unassembled WGS sequence"/>
</dbReference>
<dbReference type="InterPro" id="IPR046281">
    <property type="entry name" value="DUF6318"/>
</dbReference>
<evidence type="ECO:0000313" key="4">
    <source>
        <dbReference type="EMBL" id="MPY11205.1"/>
    </source>
</evidence>
<feature type="chain" id="PRO_5038400396" description="DUF6318 domain-containing protein" evidence="2">
    <location>
        <begin position="26"/>
        <end position="235"/>
    </location>
</feature>
<gene>
    <name evidence="4" type="ORF">FNH21_10835</name>
</gene>